<organism evidence="2 3">
    <name type="scientific">Pleurodeles waltl</name>
    <name type="common">Iberian ribbed newt</name>
    <dbReference type="NCBI Taxonomy" id="8319"/>
    <lineage>
        <taxon>Eukaryota</taxon>
        <taxon>Metazoa</taxon>
        <taxon>Chordata</taxon>
        <taxon>Craniata</taxon>
        <taxon>Vertebrata</taxon>
        <taxon>Euteleostomi</taxon>
        <taxon>Amphibia</taxon>
        <taxon>Batrachia</taxon>
        <taxon>Caudata</taxon>
        <taxon>Salamandroidea</taxon>
        <taxon>Salamandridae</taxon>
        <taxon>Pleurodelinae</taxon>
        <taxon>Pleurodeles</taxon>
    </lineage>
</organism>
<accession>A0AAV7MX73</accession>
<feature type="compositionally biased region" description="Basic and acidic residues" evidence="1">
    <location>
        <begin position="85"/>
        <end position="102"/>
    </location>
</feature>
<evidence type="ECO:0000256" key="1">
    <source>
        <dbReference type="SAM" id="MobiDB-lite"/>
    </source>
</evidence>
<evidence type="ECO:0000313" key="3">
    <source>
        <dbReference type="Proteomes" id="UP001066276"/>
    </source>
</evidence>
<name>A0AAV7MX73_PLEWA</name>
<dbReference type="AlphaFoldDB" id="A0AAV7MX73"/>
<reference evidence="2" key="1">
    <citation type="journal article" date="2022" name="bioRxiv">
        <title>Sequencing and chromosome-scale assembly of the giantPleurodeles waltlgenome.</title>
        <authorList>
            <person name="Brown T."/>
            <person name="Elewa A."/>
            <person name="Iarovenko S."/>
            <person name="Subramanian E."/>
            <person name="Araus A.J."/>
            <person name="Petzold A."/>
            <person name="Susuki M."/>
            <person name="Suzuki K.-i.T."/>
            <person name="Hayashi T."/>
            <person name="Toyoda A."/>
            <person name="Oliveira C."/>
            <person name="Osipova E."/>
            <person name="Leigh N.D."/>
            <person name="Simon A."/>
            <person name="Yun M.H."/>
        </authorList>
    </citation>
    <scope>NUCLEOTIDE SEQUENCE</scope>
    <source>
        <strain evidence="2">20211129_DDA</strain>
        <tissue evidence="2">Liver</tissue>
    </source>
</reference>
<sequence length="102" mass="11412">MNAADDAATMEQLNQSPGGQTQRSAPGSIYDFWLTEKKREDAGKDGREEWTKSRREESSVKEETTSRRSGDKGNKRGQGSEDDVEGRCKERLEGESRGRGDE</sequence>
<gene>
    <name evidence="2" type="ORF">NDU88_004441</name>
</gene>
<dbReference type="EMBL" id="JANPWB010000013">
    <property type="protein sequence ID" value="KAJ1107044.1"/>
    <property type="molecule type" value="Genomic_DNA"/>
</dbReference>
<feature type="compositionally biased region" description="Polar residues" evidence="1">
    <location>
        <begin position="11"/>
        <end position="25"/>
    </location>
</feature>
<evidence type="ECO:0000313" key="2">
    <source>
        <dbReference type="EMBL" id="KAJ1107044.1"/>
    </source>
</evidence>
<comment type="caution">
    <text evidence="2">The sequence shown here is derived from an EMBL/GenBank/DDBJ whole genome shotgun (WGS) entry which is preliminary data.</text>
</comment>
<feature type="region of interest" description="Disordered" evidence="1">
    <location>
        <begin position="1"/>
        <end position="102"/>
    </location>
</feature>
<feature type="compositionally biased region" description="Basic and acidic residues" evidence="1">
    <location>
        <begin position="34"/>
        <end position="74"/>
    </location>
</feature>
<proteinExistence type="predicted"/>
<keyword evidence="3" id="KW-1185">Reference proteome</keyword>
<dbReference type="Proteomes" id="UP001066276">
    <property type="component" value="Chromosome 9"/>
</dbReference>
<protein>
    <submittedName>
        <fullName evidence="2">Uncharacterized protein</fullName>
    </submittedName>
</protein>